<evidence type="ECO:0000313" key="4">
    <source>
        <dbReference type="Proteomes" id="UP000094707"/>
    </source>
</evidence>
<feature type="domain" description="GHMP kinase N-terminal" evidence="2">
    <location>
        <begin position="68"/>
        <end position="155"/>
    </location>
</feature>
<dbReference type="Gene3D" id="3.30.230.10">
    <property type="match status" value="1"/>
</dbReference>
<dbReference type="Proteomes" id="UP000094707">
    <property type="component" value="Chromosome I"/>
</dbReference>
<name>A0A1D3L0C7_9EURY</name>
<reference evidence="3 4" key="1">
    <citation type="submission" date="2016-08" db="EMBL/GenBank/DDBJ databases">
        <authorList>
            <person name="Seilhamer J.J."/>
        </authorList>
    </citation>
    <scope>NUCLEOTIDE SEQUENCE [LARGE SCALE GENOMIC DNA]</scope>
    <source>
        <strain evidence="3">Buetzberg</strain>
    </source>
</reference>
<dbReference type="UniPathway" id="UPA00241"/>
<evidence type="ECO:0000313" key="3">
    <source>
        <dbReference type="EMBL" id="SCG85077.1"/>
    </source>
</evidence>
<dbReference type="InterPro" id="IPR014721">
    <property type="entry name" value="Ribsml_uS5_D2-typ_fold_subgr"/>
</dbReference>
<comment type="function">
    <text evidence="1">Phosphorylates (R)-pantoate to form (R)-4-phosphopantoate in the CoA biosynthesis pathway.</text>
</comment>
<dbReference type="EMBL" id="LT607756">
    <property type="protein sequence ID" value="SCG85077.1"/>
    <property type="molecule type" value="Genomic_DNA"/>
</dbReference>
<dbReference type="InterPro" id="IPR006204">
    <property type="entry name" value="GHMP_kinase_N_dom"/>
</dbReference>
<sequence length="295" mass="31521">MKCSIFAPAHITGFFEIIENMDPVKKGSKGAGVALDKGVTTDMEIEDGSGVSVKINGKHDARNTSITYKTIDLIKKEFKLDEYFNNKRVVVKHELEVPLGAGFGTSAGCALGASMGIAKILNLPLTFNRAAAIAHLAEIEMQSGLGDVIAEVCGGITLRLKEGAPGVGSADKLILNGSEEDLFVISKTLGEIETSSIIGDPVYKAKINKTGRNLLSKLLENPDPCQFMKLSRRFSEETALMDPEVLELVEILEDETMGSSMAMLGKTAFAISKTPDTSVEGAIVSKIDSCGCRFV</sequence>
<evidence type="ECO:0000259" key="2">
    <source>
        <dbReference type="Pfam" id="PF00288"/>
    </source>
</evidence>
<dbReference type="GO" id="GO:0016301">
    <property type="term" value="F:kinase activity"/>
    <property type="evidence" value="ECO:0007669"/>
    <property type="project" value="UniProtKB-UniRule"/>
</dbReference>
<dbReference type="KEGG" id="mcub:MCBB_0501"/>
<dbReference type="RefSeq" id="WP_071906265.1">
    <property type="nucleotide sequence ID" value="NZ_LT607756.1"/>
</dbReference>
<comment type="similarity">
    <text evidence="1">Belongs to the GHMP kinase family. PoK subfamily.</text>
</comment>
<keyword evidence="1" id="KW-0547">Nucleotide-binding</keyword>
<comment type="pathway">
    <text evidence="1">Cofactor biosynthesis; coenzyme A biosynthesis.</text>
</comment>
<dbReference type="GO" id="GO:0015937">
    <property type="term" value="P:coenzyme A biosynthetic process"/>
    <property type="evidence" value="ECO:0007669"/>
    <property type="project" value="UniProtKB-UniRule"/>
</dbReference>
<dbReference type="STRING" id="118062.MCBB_0501"/>
<dbReference type="Pfam" id="PF00288">
    <property type="entry name" value="GHMP_kinases_N"/>
    <property type="match status" value="1"/>
</dbReference>
<dbReference type="OrthoDB" id="85822at2157"/>
<keyword evidence="1" id="KW-0067">ATP-binding</keyword>
<dbReference type="AlphaFoldDB" id="A0A1D3L0C7"/>
<evidence type="ECO:0000256" key="1">
    <source>
        <dbReference type="HAMAP-Rule" id="MF_02223"/>
    </source>
</evidence>
<organism evidence="3 4">
    <name type="scientific">Methanobacterium congolense</name>
    <dbReference type="NCBI Taxonomy" id="118062"/>
    <lineage>
        <taxon>Archaea</taxon>
        <taxon>Methanobacteriati</taxon>
        <taxon>Methanobacteriota</taxon>
        <taxon>Methanomada group</taxon>
        <taxon>Methanobacteria</taxon>
        <taxon>Methanobacteriales</taxon>
        <taxon>Methanobacteriaceae</taxon>
        <taxon>Methanobacterium</taxon>
    </lineage>
</organism>
<dbReference type="GeneID" id="30411360"/>
<keyword evidence="1 3" id="KW-0418">Kinase</keyword>
<comment type="catalytic activity">
    <reaction evidence="1">
        <text>(R)-pantoate + ATP = (R)-4-phosphopantoate + ADP + H(+)</text>
        <dbReference type="Rhea" id="RHEA:28246"/>
        <dbReference type="ChEBI" id="CHEBI:15378"/>
        <dbReference type="ChEBI" id="CHEBI:15980"/>
        <dbReference type="ChEBI" id="CHEBI:30616"/>
        <dbReference type="ChEBI" id="CHEBI:61294"/>
        <dbReference type="ChEBI" id="CHEBI:456216"/>
        <dbReference type="EC" id="2.7.1.169"/>
    </reaction>
</comment>
<keyword evidence="4" id="KW-1185">Reference proteome</keyword>
<proteinExistence type="inferred from homology"/>
<protein>
    <recommendedName>
        <fullName evidence="1">Pantoate kinase</fullName>
        <shortName evidence="1">PoK</shortName>
        <ecNumber evidence="1">2.7.1.169</ecNumber>
    </recommendedName>
</protein>
<accession>A0A1D3L0C7</accession>
<dbReference type="EC" id="2.7.1.169" evidence="1"/>
<dbReference type="SUPFAM" id="SSF54211">
    <property type="entry name" value="Ribosomal protein S5 domain 2-like"/>
    <property type="match status" value="1"/>
</dbReference>
<dbReference type="GO" id="GO:0005524">
    <property type="term" value="F:ATP binding"/>
    <property type="evidence" value="ECO:0007669"/>
    <property type="project" value="UniProtKB-KW"/>
</dbReference>
<dbReference type="PANTHER" id="PTHR42282:SF1">
    <property type="entry name" value="PANTOATE KINASE"/>
    <property type="match status" value="1"/>
</dbReference>
<gene>
    <name evidence="3" type="ORF">MCBB_0501</name>
</gene>
<dbReference type="PIRSF" id="PIRSF016896">
    <property type="entry name" value="GHMP_arc_MJ0969"/>
    <property type="match status" value="1"/>
</dbReference>
<keyword evidence="1" id="KW-0173">Coenzyme A biosynthesis</keyword>
<dbReference type="InterPro" id="IPR012043">
    <property type="entry name" value="PoK"/>
</dbReference>
<dbReference type="PANTHER" id="PTHR42282">
    <property type="entry name" value="PANTOATE KINASE-RELATED"/>
    <property type="match status" value="1"/>
</dbReference>
<dbReference type="HAMAP" id="MF_02223">
    <property type="entry name" value="Pantoate_kinase"/>
    <property type="match status" value="1"/>
</dbReference>
<dbReference type="InterPro" id="IPR020568">
    <property type="entry name" value="Ribosomal_Su5_D2-typ_SF"/>
</dbReference>
<keyword evidence="1 3" id="KW-0808">Transferase</keyword>